<keyword evidence="2" id="KW-1185">Reference proteome</keyword>
<protein>
    <recommendedName>
        <fullName evidence="3">Transcription factor domain-containing protein</fullName>
    </recommendedName>
</protein>
<reference evidence="1 2" key="1">
    <citation type="submission" date="2019-06" db="EMBL/GenBank/DDBJ databases">
        <authorList>
            <person name="Broberg M."/>
        </authorList>
    </citation>
    <scope>NUCLEOTIDE SEQUENCE [LARGE SCALE GENOMIC DNA]</scope>
</reference>
<evidence type="ECO:0000313" key="1">
    <source>
        <dbReference type="EMBL" id="VUC25728.1"/>
    </source>
</evidence>
<comment type="caution">
    <text evidence="1">The sequence shown here is derived from an EMBL/GenBank/DDBJ whole genome shotgun (WGS) entry which is preliminary data.</text>
</comment>
<organism evidence="1 2">
    <name type="scientific">Bionectria ochroleuca</name>
    <name type="common">Gliocladium roseum</name>
    <dbReference type="NCBI Taxonomy" id="29856"/>
    <lineage>
        <taxon>Eukaryota</taxon>
        <taxon>Fungi</taxon>
        <taxon>Dikarya</taxon>
        <taxon>Ascomycota</taxon>
        <taxon>Pezizomycotina</taxon>
        <taxon>Sordariomycetes</taxon>
        <taxon>Hypocreomycetidae</taxon>
        <taxon>Hypocreales</taxon>
        <taxon>Bionectriaceae</taxon>
        <taxon>Clonostachys</taxon>
    </lineage>
</organism>
<gene>
    <name evidence="1" type="ORF">CLO192961_LOCUS174717</name>
</gene>
<evidence type="ECO:0008006" key="3">
    <source>
        <dbReference type="Google" id="ProtNLM"/>
    </source>
</evidence>
<dbReference type="EMBL" id="CABFNS010000739">
    <property type="protein sequence ID" value="VUC25728.1"/>
    <property type="molecule type" value="Genomic_DNA"/>
</dbReference>
<name>A0ABY6U4R8_BIOOC</name>
<evidence type="ECO:0000313" key="2">
    <source>
        <dbReference type="Proteomes" id="UP000766486"/>
    </source>
</evidence>
<dbReference type="Proteomes" id="UP000766486">
    <property type="component" value="Unassembled WGS sequence"/>
</dbReference>
<sequence>MWPDAEVELIYHYLNLFLPALLLPNIGMDFLSDYQIDLIRLVQSSSVVKSAVLASCAANKSMLSRDARYKSLALHYYCEAVKEVSQYLKELGDHGIPNNALIISVIHLYTYNVGRLIQGKQDEFWGPDTAIDAPRHVEGAIKLLNMRCVHPSPPLSMAKPLDRVVVESVLYQAFLLAMRRPFAPNFHIDALFLHRAELMLQSVEEGDLVSTESSPILGVPLRLYCLILKIIRFSAETPCSTDLDKTRNELDYWETLAMRTGASDSTSSPDASFTSDVITLYAMATSLLFEWTLQLWGCSEDGPCVDTHLRVHEFGTDTHLDPRSIPRWQLGYALPILRRATRFEIWARCYLGAWPMLMFGYAVTDREDMRLIERALLGLRERVGYGEIQSILDELRLVWDAR</sequence>
<accession>A0ABY6U4R8</accession>
<proteinExistence type="predicted"/>